<reference evidence="3 4" key="1">
    <citation type="journal article" date="2020" name="Nat. Commun.">
        <title>Genome of Tripterygium wilfordii and identification of cytochrome P450 involved in triptolide biosynthesis.</title>
        <authorList>
            <person name="Tu L."/>
            <person name="Su P."/>
            <person name="Zhang Z."/>
            <person name="Gao L."/>
            <person name="Wang J."/>
            <person name="Hu T."/>
            <person name="Zhou J."/>
            <person name="Zhang Y."/>
            <person name="Zhao Y."/>
            <person name="Liu Y."/>
            <person name="Song Y."/>
            <person name="Tong Y."/>
            <person name="Lu Y."/>
            <person name="Yang J."/>
            <person name="Xu C."/>
            <person name="Jia M."/>
            <person name="Peters R.J."/>
            <person name="Huang L."/>
            <person name="Gao W."/>
        </authorList>
    </citation>
    <scope>NUCLEOTIDE SEQUENCE [LARGE SCALE GENOMIC DNA]</scope>
    <source>
        <strain evidence="4">cv. XIE 37</strain>
        <tissue evidence="3">Leaf</tissue>
    </source>
</reference>
<comment type="caution">
    <text evidence="3">The sequence shown here is derived from an EMBL/GenBank/DDBJ whole genome shotgun (WGS) entry which is preliminary data.</text>
</comment>
<dbReference type="InterPro" id="IPR002213">
    <property type="entry name" value="UDP_glucos_trans"/>
</dbReference>
<sequence length="468" mass="52175">MDHMEERPITSVCHVVAMPFPGRGHINPMMNVCKLLASRNPATLITFVVTEEWLGYIGSDPKPANIRLASVPNVIPPERLKAADFSGFYEAVMTRIEAPFEELLDLLDPPAVSAILGDVELRWVIGVGNRRNIPVASVWTMSASLFSMLYHFDIFTQSRTRHSPLDLLANVNYVLGISPKHLSELKQIFLTNDHKVLKLLLECISMVPNAQYILLTCFHELESPIINSLKSTFSIPVYPIGPAIPYLDLQSQNSQNNPDYLKWLDSQPPDSVLYISLGSFLSVSSTQFDEILVGLQNSGVQFLWVARSEADRLRESCGDSGLVLSWCEQLKVLCHSSVSGFWTHCGWNSTLEAVFAGVPMLTFPLFLDQDSNSDQIVQEWRVGKWVKREEGKESLVSKEYVTELVQKFMDLESEVGKEMRGRARKLRETCLGAIAEGGSSSANLDEFIKGISGEHRPQALTSNTTVVG</sequence>
<dbReference type="Proteomes" id="UP000593562">
    <property type="component" value="Unassembled WGS sequence"/>
</dbReference>
<dbReference type="FunFam" id="3.40.50.2000:FF:000138">
    <property type="entry name" value="Glycosyltransferase"/>
    <property type="match status" value="1"/>
</dbReference>
<dbReference type="CDD" id="cd03784">
    <property type="entry name" value="GT1_Gtf-like"/>
    <property type="match status" value="1"/>
</dbReference>
<dbReference type="GO" id="GO:0080044">
    <property type="term" value="F:quercetin 7-O-glucosyltransferase activity"/>
    <property type="evidence" value="ECO:0007669"/>
    <property type="project" value="TreeGrafter"/>
</dbReference>
<dbReference type="GO" id="GO:0080043">
    <property type="term" value="F:quercetin 3-O-glucosyltransferase activity"/>
    <property type="evidence" value="ECO:0007669"/>
    <property type="project" value="TreeGrafter"/>
</dbReference>
<comment type="similarity">
    <text evidence="1">Belongs to the UDP-glycosyltransferase family.</text>
</comment>
<dbReference type="InParanoid" id="A0A7J7BZN2"/>
<organism evidence="3 4">
    <name type="scientific">Tripterygium wilfordii</name>
    <name type="common">Thunder God vine</name>
    <dbReference type="NCBI Taxonomy" id="458696"/>
    <lineage>
        <taxon>Eukaryota</taxon>
        <taxon>Viridiplantae</taxon>
        <taxon>Streptophyta</taxon>
        <taxon>Embryophyta</taxon>
        <taxon>Tracheophyta</taxon>
        <taxon>Spermatophyta</taxon>
        <taxon>Magnoliopsida</taxon>
        <taxon>eudicotyledons</taxon>
        <taxon>Gunneridae</taxon>
        <taxon>Pentapetalae</taxon>
        <taxon>rosids</taxon>
        <taxon>fabids</taxon>
        <taxon>Celastrales</taxon>
        <taxon>Celastraceae</taxon>
        <taxon>Tripterygium</taxon>
    </lineage>
</organism>
<dbReference type="OrthoDB" id="5835829at2759"/>
<protein>
    <recommendedName>
        <fullName evidence="5">UDP-glycosyltransferase 87A1-like</fullName>
    </recommendedName>
</protein>
<evidence type="ECO:0000256" key="2">
    <source>
        <dbReference type="ARBA" id="ARBA00022679"/>
    </source>
</evidence>
<name>A0A7J7BZN2_TRIWF</name>
<keyword evidence="2" id="KW-0808">Transferase</keyword>
<gene>
    <name evidence="3" type="ORF">HS088_TW22G01005</name>
</gene>
<evidence type="ECO:0000256" key="1">
    <source>
        <dbReference type="ARBA" id="ARBA00009995"/>
    </source>
</evidence>
<evidence type="ECO:0000313" key="4">
    <source>
        <dbReference type="Proteomes" id="UP000593562"/>
    </source>
</evidence>
<dbReference type="Gene3D" id="3.40.50.2000">
    <property type="entry name" value="Glycogen Phosphorylase B"/>
    <property type="match status" value="2"/>
</dbReference>
<dbReference type="PANTHER" id="PTHR11926:SF774">
    <property type="entry name" value="UDP-GLYCOSYLTRANSFERASE 85A1-RELATED"/>
    <property type="match status" value="1"/>
</dbReference>
<proteinExistence type="inferred from homology"/>
<keyword evidence="4" id="KW-1185">Reference proteome</keyword>
<dbReference type="SUPFAM" id="SSF53756">
    <property type="entry name" value="UDP-Glycosyltransferase/glycogen phosphorylase"/>
    <property type="match status" value="1"/>
</dbReference>
<evidence type="ECO:0000313" key="3">
    <source>
        <dbReference type="EMBL" id="KAF5727312.1"/>
    </source>
</evidence>
<dbReference type="PANTHER" id="PTHR11926">
    <property type="entry name" value="GLUCOSYL/GLUCURONOSYL TRANSFERASES"/>
    <property type="match status" value="1"/>
</dbReference>
<dbReference type="Pfam" id="PF00201">
    <property type="entry name" value="UDPGT"/>
    <property type="match status" value="1"/>
</dbReference>
<evidence type="ECO:0008006" key="5">
    <source>
        <dbReference type="Google" id="ProtNLM"/>
    </source>
</evidence>
<accession>A0A7J7BZN2</accession>
<dbReference type="EMBL" id="JAAARO010000022">
    <property type="protein sequence ID" value="KAF5727312.1"/>
    <property type="molecule type" value="Genomic_DNA"/>
</dbReference>
<dbReference type="AlphaFoldDB" id="A0A7J7BZN2"/>